<evidence type="ECO:0000313" key="1">
    <source>
        <dbReference type="EMBL" id="PNT71103.1"/>
    </source>
</evidence>
<reference evidence="1" key="2">
    <citation type="submission" date="2017-06" db="EMBL/GenBank/DDBJ databases">
        <title>WGS assembly of Brachypodium distachyon.</title>
        <authorList>
            <consortium name="The International Brachypodium Initiative"/>
            <person name="Lucas S."/>
            <person name="Harmon-Smith M."/>
            <person name="Lail K."/>
            <person name="Tice H."/>
            <person name="Grimwood J."/>
            <person name="Bruce D."/>
            <person name="Barry K."/>
            <person name="Shu S."/>
            <person name="Lindquist E."/>
            <person name="Wang M."/>
            <person name="Pitluck S."/>
            <person name="Vogel J.P."/>
            <person name="Garvin D.F."/>
            <person name="Mockler T.C."/>
            <person name="Schmutz J."/>
            <person name="Rokhsar D."/>
            <person name="Bevan M.W."/>
        </authorList>
    </citation>
    <scope>NUCLEOTIDE SEQUENCE</scope>
    <source>
        <strain evidence="1">Bd21</strain>
    </source>
</reference>
<organism evidence="1">
    <name type="scientific">Brachypodium distachyon</name>
    <name type="common">Purple false brome</name>
    <name type="synonym">Trachynia distachya</name>
    <dbReference type="NCBI Taxonomy" id="15368"/>
    <lineage>
        <taxon>Eukaryota</taxon>
        <taxon>Viridiplantae</taxon>
        <taxon>Streptophyta</taxon>
        <taxon>Embryophyta</taxon>
        <taxon>Tracheophyta</taxon>
        <taxon>Spermatophyta</taxon>
        <taxon>Magnoliopsida</taxon>
        <taxon>Liliopsida</taxon>
        <taxon>Poales</taxon>
        <taxon>Poaceae</taxon>
        <taxon>BOP clade</taxon>
        <taxon>Pooideae</taxon>
        <taxon>Stipodae</taxon>
        <taxon>Brachypodieae</taxon>
        <taxon>Brachypodium</taxon>
    </lineage>
</organism>
<dbReference type="ExpressionAtlas" id="A0A2K2DA05">
    <property type="expression patterns" value="baseline"/>
</dbReference>
<gene>
    <name evidence="1" type="ORF">BRADI_2g23178v3</name>
</gene>
<name>A0A2K2DA05_BRADI</name>
<keyword evidence="3" id="KW-1185">Reference proteome</keyword>
<dbReference type="EMBL" id="CM000881">
    <property type="protein sequence ID" value="PNT71103.1"/>
    <property type="molecule type" value="Genomic_DNA"/>
</dbReference>
<dbReference type="AlphaFoldDB" id="A0A2K2DA05"/>
<reference evidence="2" key="3">
    <citation type="submission" date="2018-08" db="UniProtKB">
        <authorList>
            <consortium name="EnsemblPlants"/>
        </authorList>
    </citation>
    <scope>IDENTIFICATION</scope>
    <source>
        <strain evidence="2">cv. Bd21</strain>
    </source>
</reference>
<evidence type="ECO:0000313" key="2">
    <source>
        <dbReference type="EnsemblPlants" id="PNT71103"/>
    </source>
</evidence>
<evidence type="ECO:0000313" key="3">
    <source>
        <dbReference type="Proteomes" id="UP000008810"/>
    </source>
</evidence>
<protein>
    <submittedName>
        <fullName evidence="1 2">Uncharacterized protein</fullName>
    </submittedName>
</protein>
<dbReference type="Proteomes" id="UP000008810">
    <property type="component" value="Chromosome 2"/>
</dbReference>
<sequence length="106" mass="11201">MMGGGDASPVVESFLHHHDPYDADYSSSDNCSLDNSSRAALFTLTGGGTMSSNELSSRSNDVPVGVGVDLDLFGHCTANTSCLDRRNIMAVARKGQGCRCGLITWD</sequence>
<dbReference type="EnsemblPlants" id="PNT71103">
    <property type="protein sequence ID" value="PNT71103"/>
    <property type="gene ID" value="BRADI_2g23178v3"/>
</dbReference>
<reference evidence="1 2" key="1">
    <citation type="journal article" date="2010" name="Nature">
        <title>Genome sequencing and analysis of the model grass Brachypodium distachyon.</title>
        <authorList>
            <consortium name="International Brachypodium Initiative"/>
        </authorList>
    </citation>
    <scope>NUCLEOTIDE SEQUENCE [LARGE SCALE GENOMIC DNA]</scope>
    <source>
        <strain evidence="1 2">Bd21</strain>
    </source>
</reference>
<proteinExistence type="predicted"/>
<dbReference type="InParanoid" id="A0A2K2DA05"/>
<accession>A0A2K2DA05</accession>
<dbReference type="Gramene" id="PNT71103">
    <property type="protein sequence ID" value="PNT71103"/>
    <property type="gene ID" value="BRADI_2g23178v3"/>
</dbReference>